<dbReference type="EMBL" id="JAPUFD010000011">
    <property type="protein sequence ID" value="MDI1490313.1"/>
    <property type="molecule type" value="Genomic_DNA"/>
</dbReference>
<evidence type="ECO:0000313" key="3">
    <source>
        <dbReference type="Proteomes" id="UP001161017"/>
    </source>
</evidence>
<evidence type="ECO:0000256" key="1">
    <source>
        <dbReference type="SAM" id="MobiDB-lite"/>
    </source>
</evidence>
<feature type="compositionally biased region" description="Basic and acidic residues" evidence="1">
    <location>
        <begin position="133"/>
        <end position="149"/>
    </location>
</feature>
<proteinExistence type="predicted"/>
<comment type="caution">
    <text evidence="2">The sequence shown here is derived from an EMBL/GenBank/DDBJ whole genome shotgun (WGS) entry which is preliminary data.</text>
</comment>
<organism evidence="2 3">
    <name type="scientific">Ramalina farinacea</name>
    <dbReference type="NCBI Taxonomy" id="258253"/>
    <lineage>
        <taxon>Eukaryota</taxon>
        <taxon>Fungi</taxon>
        <taxon>Dikarya</taxon>
        <taxon>Ascomycota</taxon>
        <taxon>Pezizomycotina</taxon>
        <taxon>Lecanoromycetes</taxon>
        <taxon>OSLEUM clade</taxon>
        <taxon>Lecanoromycetidae</taxon>
        <taxon>Lecanorales</taxon>
        <taxon>Lecanorineae</taxon>
        <taxon>Ramalinaceae</taxon>
        <taxon>Ramalina</taxon>
    </lineage>
</organism>
<feature type="region of interest" description="Disordered" evidence="1">
    <location>
        <begin position="99"/>
        <end position="149"/>
    </location>
</feature>
<protein>
    <submittedName>
        <fullName evidence="2">Uncharacterized protein</fullName>
    </submittedName>
</protein>
<dbReference type="Proteomes" id="UP001161017">
    <property type="component" value="Unassembled WGS sequence"/>
</dbReference>
<feature type="compositionally biased region" description="Basic residues" evidence="1">
    <location>
        <begin position="246"/>
        <end position="266"/>
    </location>
</feature>
<name>A0AA43QT14_9LECA</name>
<sequence>MPVGLPLPFLIGGVEIQERRPKYWNEPRRKRLSFVNSRKNHRERKEDWALVPRNRPQANQYQPRSEQDRWDLRQFEARQRFAQLDNHDRMLQLQFEQQRRQLQAPMPPQWAHQHGQGYPFGQRQQQIHPQHHQQHDQHRDHHQDARPHRRENPHDIVAIEDGSDLSSFSDDDDGGSSSSSSNDDHHHHRSRRSPSPCIITRKPKSIKQKEQLRIKPAKRHSSRRRSSSSDSDSDDNASVLRAVNHALKHRRGRSRSKSRPRSRVRPTKIIYEDDDRYCSSDDSFDSYRSRPGRFKLKK</sequence>
<reference evidence="2" key="1">
    <citation type="journal article" date="2023" name="Genome Biol. Evol.">
        <title>First Whole Genome Sequence and Flow Cytometry Genome Size Data for the Lichen-Forming Fungus Ramalina farinacea (Ascomycota).</title>
        <authorList>
            <person name="Llewellyn T."/>
            <person name="Mian S."/>
            <person name="Hill R."/>
            <person name="Leitch I.J."/>
            <person name="Gaya E."/>
        </authorList>
    </citation>
    <scope>NUCLEOTIDE SEQUENCE</scope>
    <source>
        <strain evidence="2">LIQ254RAFAR</strain>
    </source>
</reference>
<evidence type="ECO:0000313" key="2">
    <source>
        <dbReference type="EMBL" id="MDI1490313.1"/>
    </source>
</evidence>
<gene>
    <name evidence="2" type="ORF">OHK93_001513</name>
</gene>
<feature type="region of interest" description="Disordered" evidence="1">
    <location>
        <begin position="163"/>
        <end position="298"/>
    </location>
</feature>
<accession>A0AA43QT14</accession>
<feature type="compositionally biased region" description="Basic residues" evidence="1">
    <location>
        <begin position="215"/>
        <end position="226"/>
    </location>
</feature>
<keyword evidence="3" id="KW-1185">Reference proteome</keyword>
<dbReference type="AlphaFoldDB" id="A0AA43QT14"/>